<feature type="domain" description="Ppx/GppA phosphatase N-terminal" evidence="1">
    <location>
        <begin position="43"/>
        <end position="288"/>
    </location>
</feature>
<dbReference type="InterPro" id="IPR050273">
    <property type="entry name" value="GppA/Ppx_hydrolase"/>
</dbReference>
<keyword evidence="3" id="KW-1185">Reference proteome</keyword>
<sequence length="308" mass="34643">MLRIRKFAAIDIGSNAIRLLVANVIEEENKNPKFKKSSLVRVPIRLGQDVFTNGKISPHNVERMINAMKSYRLLMDIHGVENYMACATSAMREAKNGAAILEKVKKKAGISIDIIDGKREAEIIASTDLHDVIEKEKDYLYVDVGGGSTEFTIFSNGKIKISRSFKIGTVRLLNEMVTDTDWKEAEKWIKRNTKDLKRLSLIGSGGNINKLYKMSGTTIGEPLSYIYLNAQYQFLQSLTYEERISELGLNPDRSDVIIPATRIYLSACKWSGARKIYVPKIGLSDGIIKTLYFETSKKEKSASNILSF</sequence>
<gene>
    <name evidence="2" type="ORF">H2O64_08560</name>
</gene>
<evidence type="ECO:0000313" key="3">
    <source>
        <dbReference type="Proteomes" id="UP000619238"/>
    </source>
</evidence>
<dbReference type="EMBL" id="JACGWS010000004">
    <property type="protein sequence ID" value="MBC8754719.1"/>
    <property type="molecule type" value="Genomic_DNA"/>
</dbReference>
<dbReference type="Gene3D" id="3.30.420.150">
    <property type="entry name" value="Exopolyphosphatase. Domain 2"/>
    <property type="match status" value="1"/>
</dbReference>
<dbReference type="CDD" id="cd24006">
    <property type="entry name" value="ASKHA_NBD_PPX_GppA"/>
    <property type="match status" value="1"/>
</dbReference>
<proteinExistence type="predicted"/>
<dbReference type="PANTHER" id="PTHR30005:SF0">
    <property type="entry name" value="RETROGRADE REGULATION PROTEIN 2"/>
    <property type="match status" value="1"/>
</dbReference>
<accession>A0ABR7Q825</accession>
<protein>
    <submittedName>
        <fullName evidence="2">Exopolyphosphatase</fullName>
    </submittedName>
</protein>
<evidence type="ECO:0000313" key="2">
    <source>
        <dbReference type="EMBL" id="MBC8754719.1"/>
    </source>
</evidence>
<organism evidence="2 3">
    <name type="scientific">Kordia aestuariivivens</name>
    <dbReference type="NCBI Taxonomy" id="2759037"/>
    <lineage>
        <taxon>Bacteria</taxon>
        <taxon>Pseudomonadati</taxon>
        <taxon>Bacteroidota</taxon>
        <taxon>Flavobacteriia</taxon>
        <taxon>Flavobacteriales</taxon>
        <taxon>Flavobacteriaceae</taxon>
        <taxon>Kordia</taxon>
    </lineage>
</organism>
<dbReference type="Pfam" id="PF02541">
    <property type="entry name" value="Ppx-GppA"/>
    <property type="match status" value="1"/>
</dbReference>
<dbReference type="RefSeq" id="WP_187561891.1">
    <property type="nucleotide sequence ID" value="NZ_JACGWS010000004.1"/>
</dbReference>
<dbReference type="Gene3D" id="3.30.420.40">
    <property type="match status" value="1"/>
</dbReference>
<comment type="caution">
    <text evidence="2">The sequence shown here is derived from an EMBL/GenBank/DDBJ whole genome shotgun (WGS) entry which is preliminary data.</text>
</comment>
<dbReference type="Proteomes" id="UP000619238">
    <property type="component" value="Unassembled WGS sequence"/>
</dbReference>
<name>A0ABR7Q825_9FLAO</name>
<dbReference type="SUPFAM" id="SSF53067">
    <property type="entry name" value="Actin-like ATPase domain"/>
    <property type="match status" value="2"/>
</dbReference>
<reference evidence="2 3" key="1">
    <citation type="submission" date="2020-07" db="EMBL/GenBank/DDBJ databases">
        <title>Description of Kordia aestuariivivens sp. nov., isolated from a tidal flat.</title>
        <authorList>
            <person name="Park S."/>
            <person name="Yoon J.-H."/>
        </authorList>
    </citation>
    <scope>NUCLEOTIDE SEQUENCE [LARGE SCALE GENOMIC DNA]</scope>
    <source>
        <strain evidence="2 3">YSTF-M3</strain>
    </source>
</reference>
<evidence type="ECO:0000259" key="1">
    <source>
        <dbReference type="Pfam" id="PF02541"/>
    </source>
</evidence>
<dbReference type="InterPro" id="IPR043129">
    <property type="entry name" value="ATPase_NBD"/>
</dbReference>
<dbReference type="InterPro" id="IPR003695">
    <property type="entry name" value="Ppx_GppA_N"/>
</dbReference>
<dbReference type="PANTHER" id="PTHR30005">
    <property type="entry name" value="EXOPOLYPHOSPHATASE"/>
    <property type="match status" value="1"/>
</dbReference>